<dbReference type="Pfam" id="PF00072">
    <property type="entry name" value="Response_reg"/>
    <property type="match status" value="1"/>
</dbReference>
<reference evidence="4" key="1">
    <citation type="submission" date="2020-12" db="EMBL/GenBank/DDBJ databases">
        <title>Geomonas sp. Red875, isolated from river sediment.</title>
        <authorList>
            <person name="Xu Z."/>
            <person name="Zhang Z."/>
            <person name="Masuda Y."/>
            <person name="Itoh H."/>
            <person name="Senoo K."/>
        </authorList>
    </citation>
    <scope>NUCLEOTIDE SEQUENCE</scope>
    <source>
        <strain evidence="4">Red875</strain>
    </source>
</reference>
<dbReference type="InterPro" id="IPR037522">
    <property type="entry name" value="HD_GYP_dom"/>
</dbReference>
<dbReference type="InterPro" id="IPR011006">
    <property type="entry name" value="CheY-like_superfamily"/>
</dbReference>
<dbReference type="Gene3D" id="3.40.50.2300">
    <property type="match status" value="1"/>
</dbReference>
<keyword evidence="5" id="KW-1185">Reference proteome</keyword>
<sequence length="353" mass="38933">MVETGEKRGTILVVDDAQSSIDLFKEILKGEYSVTSVNKGKDALETARNAPVDLILLDVMMPDMNGYEVCRLLKEDERTRDIPVLFLTGVDEAACEAKGFEAGAVDYITKPVSVPVVLARVKRHLELKQAQKQLVEWNHNLKERLLHSVAMIRETSQALMASDERVPRLSGYHQLIEVVSGILEFMGGGFGVHARMVSEIAGDAARKMNLGADMVAKVRLAGLLHDVGKMDLESAFREQMDHSDGAEQRKHPVKGQQLLQSLPELSDIGEMIRWHHEAFDGSGFPDGLKGEGIPVGARLIAIADGIEQAVSSIDSTKSEYALNVIRAHAGTLYDPELVPYFEKVVRIIYFETA</sequence>
<dbReference type="RefSeq" id="WP_199382988.1">
    <property type="nucleotide sequence ID" value="NZ_JAEMHM010000004.1"/>
</dbReference>
<feature type="modified residue" description="4-aspartylphosphate" evidence="1">
    <location>
        <position position="58"/>
    </location>
</feature>
<feature type="domain" description="Response regulatory" evidence="2">
    <location>
        <begin position="10"/>
        <end position="125"/>
    </location>
</feature>
<dbReference type="PROSITE" id="PS51832">
    <property type="entry name" value="HD_GYP"/>
    <property type="match status" value="1"/>
</dbReference>
<evidence type="ECO:0000256" key="1">
    <source>
        <dbReference type="PROSITE-ProRule" id="PRU00169"/>
    </source>
</evidence>
<dbReference type="CDD" id="cd00077">
    <property type="entry name" value="HDc"/>
    <property type="match status" value="1"/>
</dbReference>
<dbReference type="InterPro" id="IPR006675">
    <property type="entry name" value="HDIG_dom"/>
</dbReference>
<dbReference type="Proteomes" id="UP000636888">
    <property type="component" value="Unassembled WGS sequence"/>
</dbReference>
<dbReference type="NCBIfam" id="TIGR00277">
    <property type="entry name" value="HDIG"/>
    <property type="match status" value="1"/>
</dbReference>
<dbReference type="AlphaFoldDB" id="A0A8J7IMQ7"/>
<name>A0A8J7IMQ7_9BACT</name>
<evidence type="ECO:0000313" key="5">
    <source>
        <dbReference type="Proteomes" id="UP000636888"/>
    </source>
</evidence>
<accession>A0A8J7IMQ7</accession>
<dbReference type="SMART" id="SM00471">
    <property type="entry name" value="HDc"/>
    <property type="match status" value="1"/>
</dbReference>
<evidence type="ECO:0000259" key="3">
    <source>
        <dbReference type="PROSITE" id="PS51832"/>
    </source>
</evidence>
<keyword evidence="1" id="KW-0597">Phosphoprotein</keyword>
<dbReference type="GO" id="GO:0000160">
    <property type="term" value="P:phosphorelay signal transduction system"/>
    <property type="evidence" value="ECO:0007669"/>
    <property type="project" value="InterPro"/>
</dbReference>
<gene>
    <name evidence="4" type="ORF">JFN93_05430</name>
</gene>
<dbReference type="PANTHER" id="PTHR45228">
    <property type="entry name" value="CYCLIC DI-GMP PHOSPHODIESTERASE TM_0186-RELATED"/>
    <property type="match status" value="1"/>
</dbReference>
<dbReference type="SUPFAM" id="SSF52172">
    <property type="entry name" value="CheY-like"/>
    <property type="match status" value="1"/>
</dbReference>
<protein>
    <submittedName>
        <fullName evidence="4">Response regulator</fullName>
    </submittedName>
</protein>
<dbReference type="InterPro" id="IPR052020">
    <property type="entry name" value="Cyclic_di-GMP/3'3'-cGAMP_PDE"/>
</dbReference>
<evidence type="ECO:0000259" key="2">
    <source>
        <dbReference type="PROSITE" id="PS50110"/>
    </source>
</evidence>
<proteinExistence type="predicted"/>
<dbReference type="Pfam" id="PF13487">
    <property type="entry name" value="HD_5"/>
    <property type="match status" value="1"/>
</dbReference>
<dbReference type="EMBL" id="JAEMHM010000004">
    <property type="protein sequence ID" value="MBJ6724143.1"/>
    <property type="molecule type" value="Genomic_DNA"/>
</dbReference>
<dbReference type="InterPro" id="IPR003607">
    <property type="entry name" value="HD/PDEase_dom"/>
</dbReference>
<feature type="domain" description="HD-GYP" evidence="3">
    <location>
        <begin position="168"/>
        <end position="353"/>
    </location>
</feature>
<dbReference type="Gene3D" id="1.10.3210.10">
    <property type="entry name" value="Hypothetical protein af1432"/>
    <property type="match status" value="1"/>
</dbReference>
<organism evidence="4 5">
    <name type="scientific">Geomesophilobacter sediminis</name>
    <dbReference type="NCBI Taxonomy" id="2798584"/>
    <lineage>
        <taxon>Bacteria</taxon>
        <taxon>Pseudomonadati</taxon>
        <taxon>Thermodesulfobacteriota</taxon>
        <taxon>Desulfuromonadia</taxon>
        <taxon>Geobacterales</taxon>
        <taxon>Geobacteraceae</taxon>
        <taxon>Geomesophilobacter</taxon>
    </lineage>
</organism>
<dbReference type="PROSITE" id="PS50110">
    <property type="entry name" value="RESPONSE_REGULATORY"/>
    <property type="match status" value="1"/>
</dbReference>
<comment type="caution">
    <text evidence="4">The sequence shown here is derived from an EMBL/GenBank/DDBJ whole genome shotgun (WGS) entry which is preliminary data.</text>
</comment>
<evidence type="ECO:0000313" key="4">
    <source>
        <dbReference type="EMBL" id="MBJ6724143.1"/>
    </source>
</evidence>
<dbReference type="SUPFAM" id="SSF109604">
    <property type="entry name" value="HD-domain/PDEase-like"/>
    <property type="match status" value="1"/>
</dbReference>
<dbReference type="SMART" id="SM00448">
    <property type="entry name" value="REC"/>
    <property type="match status" value="1"/>
</dbReference>
<dbReference type="InterPro" id="IPR001789">
    <property type="entry name" value="Sig_transdc_resp-reg_receiver"/>
</dbReference>